<gene>
    <name evidence="2" type="ORF">IB286_09620</name>
</gene>
<name>A0A927GWB3_9GAMM</name>
<reference evidence="2" key="1">
    <citation type="submission" date="2020-09" db="EMBL/GenBank/DDBJ databases">
        <authorList>
            <person name="Yoon J.-W."/>
        </authorList>
    </citation>
    <scope>NUCLEOTIDE SEQUENCE</scope>
    <source>
        <strain evidence="2">KMU-158</strain>
    </source>
</reference>
<organism evidence="2 3">
    <name type="scientific">Spongiibacter pelagi</name>
    <dbReference type="NCBI Taxonomy" id="2760804"/>
    <lineage>
        <taxon>Bacteria</taxon>
        <taxon>Pseudomonadati</taxon>
        <taxon>Pseudomonadota</taxon>
        <taxon>Gammaproteobacteria</taxon>
        <taxon>Cellvibrionales</taxon>
        <taxon>Spongiibacteraceae</taxon>
        <taxon>Spongiibacter</taxon>
    </lineage>
</organism>
<dbReference type="AlphaFoldDB" id="A0A927GWB3"/>
<dbReference type="InterPro" id="IPR037401">
    <property type="entry name" value="SnoaL-like"/>
</dbReference>
<accession>A0A927GWB3</accession>
<sequence>MSQNPKILAVENYIQGLCESNLDKILSLYADDATVEDPVGTEPRKGMAAITEFYNMAISSKITAKLEGPVRIAGPHALFPFSITMDFGESTMNIDVIDQFTFNDDNKIISMKAFWGEENSRMS</sequence>
<evidence type="ECO:0000313" key="2">
    <source>
        <dbReference type="EMBL" id="MBD2859265.1"/>
    </source>
</evidence>
<dbReference type="RefSeq" id="WP_190764884.1">
    <property type="nucleotide sequence ID" value="NZ_JACXLD010000004.1"/>
</dbReference>
<proteinExistence type="predicted"/>
<feature type="domain" description="SnoaL-like" evidence="1">
    <location>
        <begin position="10"/>
        <end position="110"/>
    </location>
</feature>
<dbReference type="Pfam" id="PF12680">
    <property type="entry name" value="SnoaL_2"/>
    <property type="match status" value="1"/>
</dbReference>
<dbReference type="EMBL" id="JACXLD010000004">
    <property type="protein sequence ID" value="MBD2859265.1"/>
    <property type="molecule type" value="Genomic_DNA"/>
</dbReference>
<evidence type="ECO:0000313" key="3">
    <source>
        <dbReference type="Proteomes" id="UP000610558"/>
    </source>
</evidence>
<comment type="caution">
    <text evidence="2">The sequence shown here is derived from an EMBL/GenBank/DDBJ whole genome shotgun (WGS) entry which is preliminary data.</text>
</comment>
<dbReference type="Gene3D" id="3.10.450.50">
    <property type="match status" value="1"/>
</dbReference>
<dbReference type="Proteomes" id="UP000610558">
    <property type="component" value="Unassembled WGS sequence"/>
</dbReference>
<protein>
    <submittedName>
        <fullName evidence="2">Nuclear transport factor 2 family protein</fullName>
    </submittedName>
</protein>
<dbReference type="InterPro" id="IPR032710">
    <property type="entry name" value="NTF2-like_dom_sf"/>
</dbReference>
<dbReference type="SUPFAM" id="SSF54427">
    <property type="entry name" value="NTF2-like"/>
    <property type="match status" value="1"/>
</dbReference>
<keyword evidence="3" id="KW-1185">Reference proteome</keyword>
<evidence type="ECO:0000259" key="1">
    <source>
        <dbReference type="Pfam" id="PF12680"/>
    </source>
</evidence>